<dbReference type="HOGENOM" id="CLU_905389_0_0_0"/>
<dbReference type="AlphaFoldDB" id="D1AGA5"/>
<accession>D1AGA5</accession>
<evidence type="ECO:0000313" key="1">
    <source>
        <dbReference type="EMBL" id="ACZ10731.1"/>
    </source>
</evidence>
<reference evidence="2" key="1">
    <citation type="submission" date="2009-09" db="EMBL/GenBank/DDBJ databases">
        <title>The complete chromosome of Sebaldella termitidis ATCC 33386.</title>
        <authorList>
            <consortium name="US DOE Joint Genome Institute (JGI-PGF)"/>
            <person name="Lucas S."/>
            <person name="Copeland A."/>
            <person name="Lapidus A."/>
            <person name="Glavina del Rio T."/>
            <person name="Dalin E."/>
            <person name="Tice H."/>
            <person name="Bruce D."/>
            <person name="Goodwin L."/>
            <person name="Pitluck S."/>
            <person name="Kyrpides N."/>
            <person name="Mavromatis K."/>
            <person name="Ivanova N."/>
            <person name="Mikhailova N."/>
            <person name="Sims D."/>
            <person name="Meincke L."/>
            <person name="Brettin T."/>
            <person name="Detter J.C."/>
            <person name="Han C."/>
            <person name="Larimer F."/>
            <person name="Land M."/>
            <person name="Hauser L."/>
            <person name="Markowitz V."/>
            <person name="Cheng J.F."/>
            <person name="Hugenholtz P."/>
            <person name="Woyke T."/>
            <person name="Wu D."/>
            <person name="Eisen J.A."/>
        </authorList>
    </citation>
    <scope>NUCLEOTIDE SEQUENCE [LARGE SCALE GENOMIC DNA]</scope>
    <source>
        <strain evidence="2">ATCC 33386 / NCTC 11300</strain>
    </source>
</reference>
<dbReference type="KEGG" id="str:Sterm_3897"/>
<dbReference type="EMBL" id="CP001739">
    <property type="protein sequence ID" value="ACZ10731.1"/>
    <property type="molecule type" value="Genomic_DNA"/>
</dbReference>
<keyword evidence="2" id="KW-1185">Reference proteome</keyword>
<evidence type="ECO:0000313" key="2">
    <source>
        <dbReference type="Proteomes" id="UP000000845"/>
    </source>
</evidence>
<dbReference type="eggNOG" id="ENOG5033H78">
    <property type="taxonomic scope" value="Bacteria"/>
</dbReference>
<name>D1AGA5_SEBTE</name>
<reference evidence="1 2" key="2">
    <citation type="journal article" date="2010" name="Stand. Genomic Sci.">
        <title>Complete genome sequence of Sebaldella termitidis type strain (NCTC 11300).</title>
        <authorList>
            <person name="Harmon-Smith M."/>
            <person name="Celia L."/>
            <person name="Chertkov O."/>
            <person name="Lapidus A."/>
            <person name="Copeland A."/>
            <person name="Glavina Del Rio T."/>
            <person name="Nolan M."/>
            <person name="Lucas S."/>
            <person name="Tice H."/>
            <person name="Cheng J.F."/>
            <person name="Han C."/>
            <person name="Detter J.C."/>
            <person name="Bruce D."/>
            <person name="Goodwin L."/>
            <person name="Pitluck S."/>
            <person name="Pati A."/>
            <person name="Liolios K."/>
            <person name="Ivanova N."/>
            <person name="Mavromatis K."/>
            <person name="Mikhailova N."/>
            <person name="Chen A."/>
            <person name="Palaniappan K."/>
            <person name="Land M."/>
            <person name="Hauser L."/>
            <person name="Chang Y.J."/>
            <person name="Jeffries C.D."/>
            <person name="Brettin T."/>
            <person name="Goker M."/>
            <person name="Beck B."/>
            <person name="Bristow J."/>
            <person name="Eisen J.A."/>
            <person name="Markowitz V."/>
            <person name="Hugenholtz P."/>
            <person name="Kyrpides N.C."/>
            <person name="Klenk H.P."/>
            <person name="Chen F."/>
        </authorList>
    </citation>
    <scope>NUCLEOTIDE SEQUENCE [LARGE SCALE GENOMIC DNA]</scope>
    <source>
        <strain evidence="2">ATCC 33386 / NCTC 11300</strain>
    </source>
</reference>
<dbReference type="Proteomes" id="UP000000845">
    <property type="component" value="Chromosome"/>
</dbReference>
<dbReference type="Pfam" id="PF18906">
    <property type="entry name" value="Phage_tube_2"/>
    <property type="match status" value="1"/>
</dbReference>
<sequence>MEVRVLVGVQSGRGTAETSTMYRLASTDFGMAPSVDKTTSEALGSGRWERDGFVSKIAVEGDLPVEATREQLELLFYGAGFDGVADSVDPDLWIITPSNATKNWLTVGMDDIDNDMFEYSKDCLISSINISTSIAAYVTATASMIGMDFTTNSTGYTGTEIAPKGEPLICLGTTIKQNGVDITSKVESIDINIDNKLEGKQSLNSEYYKAIRQGERGSVGISMTFNEFDKPTYIQDLSDIKSNSSYEIITEFAERGNPAKIFRMTFPNCKVTKSERTDIGGAGGLTKEVSAYYDETEKTPVKIEILDYASIL</sequence>
<dbReference type="RefSeq" id="WP_012863306.1">
    <property type="nucleotide sequence ID" value="NC_013517.1"/>
</dbReference>
<dbReference type="InterPro" id="IPR044000">
    <property type="entry name" value="Phage_tube_2"/>
</dbReference>
<organism evidence="1 2">
    <name type="scientific">Sebaldella termitidis (strain ATCC 33386 / NCTC 11300)</name>
    <dbReference type="NCBI Taxonomy" id="526218"/>
    <lineage>
        <taxon>Bacteria</taxon>
        <taxon>Fusobacteriati</taxon>
        <taxon>Fusobacteriota</taxon>
        <taxon>Fusobacteriia</taxon>
        <taxon>Fusobacteriales</taxon>
        <taxon>Leptotrichiaceae</taxon>
        <taxon>Sebaldella</taxon>
    </lineage>
</organism>
<gene>
    <name evidence="1" type="ordered locus">Sterm_3897</name>
</gene>
<protein>
    <submittedName>
        <fullName evidence="1">Uncharacterized protein</fullName>
    </submittedName>
</protein>
<proteinExistence type="predicted"/>
<dbReference type="STRING" id="526218.Sterm_3897"/>